<evidence type="ECO:0000259" key="12">
    <source>
        <dbReference type="PROSITE" id="PS50928"/>
    </source>
</evidence>
<feature type="domain" description="ABC transmembrane type-1" evidence="12">
    <location>
        <begin position="124"/>
        <end position="311"/>
    </location>
</feature>
<dbReference type="CDD" id="cd06261">
    <property type="entry name" value="TM_PBP2"/>
    <property type="match status" value="1"/>
</dbReference>
<dbReference type="PANTHER" id="PTHR30614:SF20">
    <property type="entry name" value="GLUTAMINE TRANSPORT SYSTEM PERMEASE PROTEIN GLNP"/>
    <property type="match status" value="1"/>
</dbReference>
<dbReference type="RefSeq" id="WP_127164018.1">
    <property type="nucleotide sequence ID" value="NZ_CP029822.1"/>
</dbReference>
<dbReference type="FunFam" id="1.10.3720.10:FF:000033">
    <property type="entry name" value="Polar amino acid ABC transporter permease"/>
    <property type="match status" value="1"/>
</dbReference>
<keyword evidence="14" id="KW-1185">Reference proteome</keyword>
<dbReference type="Proteomes" id="UP000273143">
    <property type="component" value="Chromosome"/>
</dbReference>
<evidence type="ECO:0000256" key="3">
    <source>
        <dbReference type="ARBA" id="ARBA00010072"/>
    </source>
</evidence>
<dbReference type="AlphaFoldDB" id="A0A3Q9JLW1"/>
<feature type="transmembrane region" description="Helical" evidence="11">
    <location>
        <begin position="189"/>
        <end position="208"/>
    </location>
</feature>
<dbReference type="Gene3D" id="1.10.3720.10">
    <property type="entry name" value="MetI-like"/>
    <property type="match status" value="1"/>
</dbReference>
<keyword evidence="10 11" id="KW-0472">Membrane</keyword>
<comment type="similarity">
    <text evidence="3">Belongs to the binding-protein-dependent transport system permease family. HisMQ subfamily.</text>
</comment>
<keyword evidence="6" id="KW-1003">Cell membrane</keyword>
<dbReference type="InterPro" id="IPR010065">
    <property type="entry name" value="AA_ABC_transptr_permease_3TM"/>
</dbReference>
<keyword evidence="8" id="KW-0029">Amino-acid transport</keyword>
<keyword evidence="5 11" id="KW-0813">Transport</keyword>
<comment type="subcellular location">
    <subcellularLocation>
        <location evidence="2">Cell inner membrane</location>
        <topology evidence="2">Multi-pass membrane protein</topology>
    </subcellularLocation>
    <subcellularLocation>
        <location evidence="11">Cell membrane</location>
        <topology evidence="11">Multi-pass membrane protein</topology>
    </subcellularLocation>
</comment>
<name>A0A3Q9JLW1_9GAMM</name>
<feature type="transmembrane region" description="Helical" evidence="11">
    <location>
        <begin position="128"/>
        <end position="150"/>
    </location>
</feature>
<dbReference type="GO" id="GO:0006865">
    <property type="term" value="P:amino acid transport"/>
    <property type="evidence" value="ECO:0007669"/>
    <property type="project" value="UniProtKB-KW"/>
</dbReference>
<proteinExistence type="inferred from homology"/>
<dbReference type="NCBIfam" id="TIGR01726">
    <property type="entry name" value="HEQRo_perm_3TM"/>
    <property type="match status" value="1"/>
</dbReference>
<accession>A0A3Q9JLW1</accession>
<evidence type="ECO:0000313" key="13">
    <source>
        <dbReference type="EMBL" id="AZS51247.1"/>
    </source>
</evidence>
<evidence type="ECO:0000256" key="2">
    <source>
        <dbReference type="ARBA" id="ARBA00004429"/>
    </source>
</evidence>
<gene>
    <name evidence="13" type="ORF">DM558_10905</name>
</gene>
<feature type="transmembrane region" description="Helical" evidence="11">
    <location>
        <begin position="290"/>
        <end position="314"/>
    </location>
</feature>
<evidence type="ECO:0000256" key="7">
    <source>
        <dbReference type="ARBA" id="ARBA00022692"/>
    </source>
</evidence>
<feature type="transmembrane region" description="Helical" evidence="11">
    <location>
        <begin position="9"/>
        <end position="29"/>
    </location>
</feature>
<organism evidence="13 14">
    <name type="scientific">Entomomonas moraniae</name>
    <dbReference type="NCBI Taxonomy" id="2213226"/>
    <lineage>
        <taxon>Bacteria</taxon>
        <taxon>Pseudomonadati</taxon>
        <taxon>Pseudomonadota</taxon>
        <taxon>Gammaproteobacteria</taxon>
        <taxon>Pseudomonadales</taxon>
        <taxon>Pseudomonadaceae</taxon>
        <taxon>Entomomonas</taxon>
    </lineage>
</organism>
<evidence type="ECO:0000256" key="6">
    <source>
        <dbReference type="ARBA" id="ARBA00022475"/>
    </source>
</evidence>
<evidence type="ECO:0000256" key="1">
    <source>
        <dbReference type="ARBA" id="ARBA00003159"/>
    </source>
</evidence>
<dbReference type="PROSITE" id="PS50928">
    <property type="entry name" value="ABC_TM1"/>
    <property type="match status" value="1"/>
</dbReference>
<feature type="transmembrane region" description="Helical" evidence="11">
    <location>
        <begin position="229"/>
        <end position="246"/>
    </location>
</feature>
<comment type="function">
    <text evidence="1">Part of the binding-protein-dependent transport system for glutamine; probably responsible for the translocation of the substrate across the membrane.</text>
</comment>
<dbReference type="GO" id="GO:0022857">
    <property type="term" value="F:transmembrane transporter activity"/>
    <property type="evidence" value="ECO:0007669"/>
    <property type="project" value="InterPro"/>
</dbReference>
<dbReference type="PANTHER" id="PTHR30614">
    <property type="entry name" value="MEMBRANE COMPONENT OF AMINO ACID ABC TRANSPORTER"/>
    <property type="match status" value="1"/>
</dbReference>
<dbReference type="InterPro" id="IPR043429">
    <property type="entry name" value="ArtM/GltK/GlnP/TcyL/YhdX-like"/>
</dbReference>
<dbReference type="KEGG" id="emo:DM558_10905"/>
<dbReference type="EMBL" id="CP029822">
    <property type="protein sequence ID" value="AZS51247.1"/>
    <property type="molecule type" value="Genomic_DNA"/>
</dbReference>
<dbReference type="InterPro" id="IPR000515">
    <property type="entry name" value="MetI-like"/>
</dbReference>
<reference evidence="14" key="1">
    <citation type="submission" date="2018-06" db="EMBL/GenBank/DDBJ databases">
        <title>Complete genome of Pseudomonas insecticola strain QZS01.</title>
        <authorList>
            <person name="Wang J."/>
            <person name="Su Q."/>
        </authorList>
    </citation>
    <scope>NUCLEOTIDE SEQUENCE [LARGE SCALE GENOMIC DNA]</scope>
    <source>
        <strain evidence="14">QZS01</strain>
    </source>
</reference>
<evidence type="ECO:0000313" key="14">
    <source>
        <dbReference type="Proteomes" id="UP000273143"/>
    </source>
</evidence>
<dbReference type="SUPFAM" id="SSF161098">
    <property type="entry name" value="MetI-like"/>
    <property type="match status" value="1"/>
</dbReference>
<keyword evidence="7 11" id="KW-0812">Transmembrane</keyword>
<evidence type="ECO:0000256" key="9">
    <source>
        <dbReference type="ARBA" id="ARBA00022989"/>
    </source>
</evidence>
<evidence type="ECO:0000256" key="11">
    <source>
        <dbReference type="RuleBase" id="RU363032"/>
    </source>
</evidence>
<dbReference type="InterPro" id="IPR035906">
    <property type="entry name" value="MetI-like_sf"/>
</dbReference>
<dbReference type="Pfam" id="PF00528">
    <property type="entry name" value="BPD_transp_1"/>
    <property type="match status" value="1"/>
</dbReference>
<feature type="transmembrane region" description="Helical" evidence="11">
    <location>
        <begin position="162"/>
        <end position="183"/>
    </location>
</feature>
<protein>
    <recommendedName>
        <fullName evidence="4">Putative glutamine transport system permease protein GlnP</fullName>
    </recommendedName>
</protein>
<evidence type="ECO:0000256" key="8">
    <source>
        <dbReference type="ARBA" id="ARBA00022970"/>
    </source>
</evidence>
<evidence type="ECO:0000256" key="5">
    <source>
        <dbReference type="ARBA" id="ARBA00022448"/>
    </source>
</evidence>
<keyword evidence="9 11" id="KW-1133">Transmembrane helix</keyword>
<evidence type="ECO:0000256" key="4">
    <source>
        <dbReference type="ARBA" id="ARBA00016506"/>
    </source>
</evidence>
<evidence type="ECO:0000256" key="10">
    <source>
        <dbReference type="ARBA" id="ARBA00023136"/>
    </source>
</evidence>
<dbReference type="GO" id="GO:0043190">
    <property type="term" value="C:ATP-binding cassette (ABC) transporter complex"/>
    <property type="evidence" value="ECO:0007669"/>
    <property type="project" value="InterPro"/>
</dbReference>
<sequence>MSKSSQHHWLWHLLTVAILATIAFSFWYASVSTAYKWDWNNITNYFYYKKEVVLETAPSDVEVSSIKSHDGKSTIILLDYSTDEKTTITVSTGQVKVVEGQELAEGDSIASKSSWIVGPFVEGFFTTLWISIVSGILGMILGLITGLCRISKNPTLRDLSTVYVELTRALPLLVIIFIVYYVFGAIFNLSHNTAAIISLSFSAGAYIAEIVRGGIQSISKGQTEAARSLGMGAFTTMWLIIFPQALRRMLPALTGQFISLVKDTSLLSVISIVEITRAAQLSITTSLKPFEMWFCAAALYLLINIPLSILARYLEKRLAKSD</sequence>